<comment type="caution">
    <text evidence="2">The sequence shown here is derived from an EMBL/GenBank/DDBJ whole genome shotgun (WGS) entry which is preliminary data.</text>
</comment>
<protein>
    <submittedName>
        <fullName evidence="2">Uncharacterized protein</fullName>
    </submittedName>
</protein>
<feature type="compositionally biased region" description="Pro residues" evidence="1">
    <location>
        <begin position="187"/>
        <end position="198"/>
    </location>
</feature>
<evidence type="ECO:0000313" key="2">
    <source>
        <dbReference type="EMBL" id="PRX47054.1"/>
    </source>
</evidence>
<proteinExistence type="predicted"/>
<dbReference type="EMBL" id="PVNH01000006">
    <property type="protein sequence ID" value="PRX47054.1"/>
    <property type="molecule type" value="Genomic_DNA"/>
</dbReference>
<dbReference type="AlphaFoldDB" id="A0A2T0LTN6"/>
<feature type="compositionally biased region" description="Basic residues" evidence="1">
    <location>
        <begin position="327"/>
        <end position="341"/>
    </location>
</feature>
<feature type="region of interest" description="Disordered" evidence="1">
    <location>
        <begin position="51"/>
        <end position="87"/>
    </location>
</feature>
<feature type="region of interest" description="Disordered" evidence="1">
    <location>
        <begin position="327"/>
        <end position="362"/>
    </location>
</feature>
<evidence type="ECO:0000313" key="3">
    <source>
        <dbReference type="Proteomes" id="UP000238362"/>
    </source>
</evidence>
<accession>A0A2T0LTN6</accession>
<reference evidence="2 3" key="1">
    <citation type="submission" date="2018-03" db="EMBL/GenBank/DDBJ databases">
        <title>Genomic Encyclopedia of Type Strains, Phase III (KMG-III): the genomes of soil and plant-associated and newly described type strains.</title>
        <authorList>
            <person name="Whitman W."/>
        </authorList>
    </citation>
    <scope>NUCLEOTIDE SEQUENCE [LARGE SCALE GENOMIC DNA]</scope>
    <source>
        <strain evidence="2 3">CGMCC 4.7125</strain>
    </source>
</reference>
<organism evidence="2 3">
    <name type="scientific">Prauserella shujinwangii</name>
    <dbReference type="NCBI Taxonomy" id="1453103"/>
    <lineage>
        <taxon>Bacteria</taxon>
        <taxon>Bacillati</taxon>
        <taxon>Actinomycetota</taxon>
        <taxon>Actinomycetes</taxon>
        <taxon>Pseudonocardiales</taxon>
        <taxon>Pseudonocardiaceae</taxon>
        <taxon>Prauserella</taxon>
    </lineage>
</organism>
<feature type="compositionally biased region" description="Basic residues" evidence="1">
    <location>
        <begin position="64"/>
        <end position="75"/>
    </location>
</feature>
<keyword evidence="3" id="KW-1185">Reference proteome</keyword>
<sequence>MDQRPRRSASIRRPRWEAYRWARATTRRAGSGRGVCPGLVDSGADCVLPGTPPSHWARPPTSPHRQRPHRLRTRVARPGCGKPSQARTLSTPVESWFWHGFRDSLVWYGGRDGRPAPAAARQTWSSRKQSRRRTGGGPAVGSAPHDRTRRCRTGVAHTGCAPGQTPLRSPCRRLWERRFRRRSAVPAPQPILPPPAPTPDAATEPERDQEQRTRNTINHPGASQKPGHHGNRARTSIQPEPTDASLVAPVASSRLGPSPPSAVAVDELELARHELPAAATSVRGALGRWPSGGAERGRGGRDGLADILEHAVRDLPITSSVAGRCCRSARRTGSRTGPRRSVRTDGRQAAKPPSMFRLEPVM</sequence>
<feature type="compositionally biased region" description="Basic and acidic residues" evidence="1">
    <location>
        <begin position="204"/>
        <end position="213"/>
    </location>
</feature>
<gene>
    <name evidence="2" type="ORF">B0I33_106151</name>
</gene>
<name>A0A2T0LTN6_9PSEU</name>
<feature type="region of interest" description="Disordered" evidence="1">
    <location>
        <begin position="114"/>
        <end position="237"/>
    </location>
</feature>
<evidence type="ECO:0000256" key="1">
    <source>
        <dbReference type="SAM" id="MobiDB-lite"/>
    </source>
</evidence>
<dbReference type="Proteomes" id="UP000238362">
    <property type="component" value="Unassembled WGS sequence"/>
</dbReference>